<feature type="active site" description="Proton acceptor; for dehydratase activity" evidence="7">
    <location>
        <position position="1846"/>
    </location>
</feature>
<evidence type="ECO:0000256" key="4">
    <source>
        <dbReference type="ARBA" id="ARBA00022737"/>
    </source>
</evidence>
<keyword evidence="1" id="KW-0596">Phosphopantetheine</keyword>
<dbReference type="PROSITE" id="PS00606">
    <property type="entry name" value="KS3_1"/>
    <property type="match status" value="2"/>
</dbReference>
<evidence type="ECO:0000256" key="7">
    <source>
        <dbReference type="PROSITE-ProRule" id="PRU01363"/>
    </source>
</evidence>
<dbReference type="SUPFAM" id="SSF52151">
    <property type="entry name" value="FabD/lysophospholipase-like"/>
    <property type="match status" value="2"/>
</dbReference>
<dbReference type="SMART" id="SM00826">
    <property type="entry name" value="PKS_DH"/>
    <property type="match status" value="2"/>
</dbReference>
<dbReference type="CDD" id="cd00833">
    <property type="entry name" value="PKS"/>
    <property type="match status" value="2"/>
</dbReference>
<dbReference type="SMART" id="SM00823">
    <property type="entry name" value="PKS_PP"/>
    <property type="match status" value="3"/>
</dbReference>
<dbReference type="GO" id="GO:0006633">
    <property type="term" value="P:fatty acid biosynthetic process"/>
    <property type="evidence" value="ECO:0007669"/>
    <property type="project" value="InterPro"/>
</dbReference>
<dbReference type="SMART" id="SM00825">
    <property type="entry name" value="PKS_KS"/>
    <property type="match status" value="2"/>
</dbReference>
<dbReference type="InterPro" id="IPR055123">
    <property type="entry name" value="SpnB-like_Rossmann"/>
</dbReference>
<dbReference type="InterPro" id="IPR009081">
    <property type="entry name" value="PP-bd_ACP"/>
</dbReference>
<feature type="active site" description="Proton acceptor; for dehydratase activity" evidence="7">
    <location>
        <position position="3514"/>
    </location>
</feature>
<dbReference type="InterPro" id="IPR045851">
    <property type="entry name" value="AMP-bd_C_sf"/>
</dbReference>
<dbReference type="InterPro" id="IPR020841">
    <property type="entry name" value="PKS_Beta-ketoAc_synthase_dom"/>
</dbReference>
<organism evidence="11 12">
    <name type="scientific">Micromonospora peucetia</name>
    <dbReference type="NCBI Taxonomy" id="47871"/>
    <lineage>
        <taxon>Bacteria</taxon>
        <taxon>Bacillati</taxon>
        <taxon>Actinomycetota</taxon>
        <taxon>Actinomycetes</taxon>
        <taxon>Micromonosporales</taxon>
        <taxon>Micromonosporaceae</taxon>
        <taxon>Micromonospora</taxon>
    </lineage>
</organism>
<dbReference type="Proteomes" id="UP000199343">
    <property type="component" value="Unassembled WGS sequence"/>
</dbReference>
<dbReference type="SUPFAM" id="SSF56801">
    <property type="entry name" value="Acetyl-CoA synthetase-like"/>
    <property type="match status" value="1"/>
</dbReference>
<dbReference type="InterPro" id="IPR006162">
    <property type="entry name" value="Ppantetheine_attach_site"/>
</dbReference>
<feature type="region of interest" description="C-terminal hotdog fold" evidence="7">
    <location>
        <begin position="3619"/>
        <end position="3754"/>
    </location>
</feature>
<dbReference type="InterPro" id="IPR049551">
    <property type="entry name" value="PKS_DH_C"/>
</dbReference>
<dbReference type="InterPro" id="IPR050091">
    <property type="entry name" value="PKS_NRPS_Biosynth_Enz"/>
</dbReference>
<evidence type="ECO:0000256" key="2">
    <source>
        <dbReference type="ARBA" id="ARBA00022553"/>
    </source>
</evidence>
<dbReference type="InterPro" id="IPR000873">
    <property type="entry name" value="AMP-dep_synth/lig_dom"/>
</dbReference>
<feature type="domain" description="PKS/mFAS DH" evidence="10">
    <location>
        <begin position="1814"/>
        <end position="2091"/>
    </location>
</feature>
<keyword evidence="5" id="KW-0511">Multifunctional enzyme</keyword>
<dbReference type="InterPro" id="IPR020807">
    <property type="entry name" value="PKS_DH"/>
</dbReference>
<feature type="region of interest" description="N-terminal hotdog fold" evidence="7">
    <location>
        <begin position="3482"/>
        <end position="3607"/>
    </location>
</feature>
<proteinExistence type="predicted"/>
<dbReference type="CDD" id="cd08956">
    <property type="entry name" value="KR_3_FAS_SDR_x"/>
    <property type="match status" value="2"/>
</dbReference>
<dbReference type="PROSITE" id="PS00012">
    <property type="entry name" value="PHOSPHOPANTETHEINE"/>
    <property type="match status" value="3"/>
</dbReference>
<dbReference type="InterPro" id="IPR036736">
    <property type="entry name" value="ACP-like_sf"/>
</dbReference>
<keyword evidence="3 11" id="KW-0808">Transferase</keyword>
<dbReference type="Gene3D" id="3.30.70.3290">
    <property type="match status" value="2"/>
</dbReference>
<dbReference type="InterPro" id="IPR016039">
    <property type="entry name" value="Thiolase-like"/>
</dbReference>
<feature type="domain" description="Carrier" evidence="8">
    <location>
        <begin position="844"/>
        <end position="923"/>
    </location>
</feature>
<dbReference type="Pfam" id="PF21089">
    <property type="entry name" value="PKS_DH_N"/>
    <property type="match status" value="2"/>
</dbReference>
<dbReference type="InterPro" id="IPR057326">
    <property type="entry name" value="KR_dom"/>
</dbReference>
<dbReference type="InterPro" id="IPR014043">
    <property type="entry name" value="Acyl_transferase_dom"/>
</dbReference>
<dbReference type="InterPro" id="IPR013968">
    <property type="entry name" value="PKS_KR"/>
</dbReference>
<dbReference type="InterPro" id="IPR014030">
    <property type="entry name" value="Ketoacyl_synth_N"/>
</dbReference>
<dbReference type="PROSITE" id="PS50075">
    <property type="entry name" value="CARRIER"/>
    <property type="match status" value="3"/>
</dbReference>
<dbReference type="GO" id="GO:0004315">
    <property type="term" value="F:3-oxoacyl-[acyl-carrier-protein] synthase activity"/>
    <property type="evidence" value="ECO:0007669"/>
    <property type="project" value="InterPro"/>
</dbReference>
<evidence type="ECO:0000259" key="8">
    <source>
        <dbReference type="PROSITE" id="PS50075"/>
    </source>
</evidence>
<dbReference type="SMART" id="SM01294">
    <property type="entry name" value="PKS_PP_betabranch"/>
    <property type="match status" value="3"/>
</dbReference>
<dbReference type="InterPro" id="IPR049552">
    <property type="entry name" value="PKS_DH_N"/>
</dbReference>
<sequence length="4324" mass="450596">MPRTDLLRPLPELLRTAAARSGDRIAYADSRRGVTHGELAARTARLAGHLADLGVWPADRVVVLLDGVAAVEGVLAVVRAGGIAVPLDPALDDAELARLVEDAGADAVITDAANAARVSVSILVVDGGHDGEAHSFEELATTDPASPPQDDAGLDDLALLTYTAGTTGPRKGVLATQRNLLWPAAAAHVAGLGYTEDDRVLWMLPVRAWFGQLVAATAAGASVRLADDLPPGELRAALADEGSTVLVGTGTSHRPLLDAPGAAPEGVRLALAVGPVDPALRQEFEAAFSAPLLAGYVTTETSGLIAVSWPNGDAERRCLPLPGLSVRVVDPRSGADLSPGQEGEVWVSGPNVMAGGYHELAARTAEAMSGGWYRTGDLARRDDSGHLTVTGRLADAVEVGGERVRLDRIDAVLRGVAGAADAAALSGPDGPVAFVVGSDVDAVGLLAQCRAELAAAAVPVETYLVREIPRTALGSPARHRLPELPARLIGVAASLPDRLHALRWEPAPESGSESEEGRLAWSVVGPPELTADLTDDDLTVDSYPDHTALSELLARVLDEDHPADSRLVVLTRGALHGDDATAPRQAAAWALARAHQLRRPGRLVLLDADRVGAEELRAAVACGEDVLAIREGELLVPRYAAVPALPGGAPQQGTVVLVARSYDAALARHLVAAHDVRELVLVGPDDVPAGAPAELAAFGAGVCVHPGVPFDPETLAAVLGDRPVTTVAAVDLTVEETLALHTATLGRAPTGLVLLTDGRDVAATVAADALVRHRHALGLPGVSVAWSAPGFARPPTARRSALLDAALAAGEPCVVAARPVLAAEGGADDARSALAEQLLALPETDRLGLLRDVVRTATGEVLRDQAPATIDGETPFRQLGYDSLIAVQLRNRLCAATGLNLPASLVFDYPTPDILASHLLDALGLGTVEAAPSAVAAYDESEPIAIVGMACRYPGGITSPDDLWRVVEDGTDAIGEFPTSRGWDLAALFAGDGPGTCSANAGGFLHDADEFDAEFFGISPREALAMDPQQRVLMETAWEALEHAGIPPASLRGSDTAVFTGLHVQNYGRLGHSEEDGVDGFLITGTASSVASGRVAYALGLEGQAMTVDTACSASLVALHLAIRALRAGECAMALAGGVTVMSGTETFTEFSRQNGLSPDGRCKAFSDDADGTGWGEGVGVLVVERLSDARRNGHRVLALVRGSAVNQDGASNGLTAPNGPSQQRVIRAALANAGLAAGEVDAIEAHGTGTALGDPIEAQAILATYGQDREQPLWLGSLKSNIGHTQAAAGVGGVIKMVLALRNGLLPRTLHVSEPSRKVDWSAGAVALLTEPVAWPAGDRPRRAAVSSFGMSGTNAHVIIEEPPAADAPDADAPDAPPPVLPWLLSARSEQAVREQAHRLHDHLADRPGLSVADVGRSLVTTRVAFGHRAAVTGATRQDLLDSLAALAAGQSTADVLTGTSRPGGLAFLFTGTGAQYLGMGTELAAAYPVFAAAFDEACAELDRHLDRPVREIILSDDLHRFAYTQPALFAFEVALHRLVESWGIRPDFVAGHSLGELSAAYVAGVWSLADAAKLVAARATLMAALPLGGAMVAVQATEEKVTPYLGDQVGIAAINTPTDLVISGDEAATLAAAEQLAARGHKTKRLPIPLGAHSHLMDPMLDDYRAVAASITHHEPRIGLISTVDGQPLRSTPEHWVTQVRRAVRFHDAVTALTTAGRVETFLEIGPDTVLATTTGDATGIATMRRGQPETHSLARAVGHLFTVGTGLDADAYFPGAREVPLPTYPFQRRSYWLRPAAGGDVGTAGLTAARHPLLGAVLGVVDTDRLVLTGRLSLREQPWLVDHAVLDTVLLPGTAFLELAAHAAEHTGSGTIEELTLQAPLTLTEQQRVNIQVWVGRPDEQGRREFGVYSQPAGHTPGAEWTCHASGTLADAPAPAPVAHEWPPPGAEPVDVGDFYGWLLARGFCYGPAFQGVQEVWRRGDELFARATLRAEDEPAAVRYGVHPALLDAAMHPLVLHLDGGGDPAGRAWLPFSWRGVRVHRRGASTLRVRLTPAGENTLRVSTTDDEGNPVLSADAVAVRPVTTDGLAGASGPTAALYRPEWVPVSAPAGAGTPDIEVFRVEAGDTADAVRQSLHDTLATLQRATAGTARLAVVTRGGDLAGAAAWGLVRSAQTEHPDRFVLVETDGTDKSERALAAALATGEPQLAVRDGALTVPRLARHASAAAERRLFDPAGTVLITGGTGTLGAALARHLVTRHGAAHLVLASRRGSDAPGAAALAEELATLGASSVAVVACDTADREALATLLAGLSRPLAGVVHTAGVLDDGILESLTPERLDAVLRPKVDAALNLHELAGDVELFVLYSSVASVVGTAGQANYAAANAFLDGLAARRRAEGQAATSLSWGLWAQESAMTSQLGETDLARIARGGLLPHSVEEGLALFDAACRSDEAHLVPVTIDVAAVRAAPDAAPPLHGLAKVPRRRQAATRPGATALARELAGRSEEEQRGLLLDIVRTQVATVLAQPDVDAVSVAEPFRQFGFDSLMAVELRNRLNTATGLRLPATLTFDYPTPEALVEYLRGELGGREDERAPVVAVAARPTDEPIAIVGMACRYPGGVSSPDELWQLLVDGGEGIGGFPTDRGWQLDTLFDPDPDTPGTSYVDQGGFLLDAAGFDAEFFGISPREALAMDPQQRVFLETCSAALENAGLRPDALRGSPTGVFTGLMTHDYAAGASAVPNGVEGFLGTGTAGSVASGRVAYTFGLEGPAVTVDTACSSSLVALHLAVQALRSGECSLALTGGVTVMSTPSLYVEFSKQRGLARDGRCKSFAAAADGTGWAEGVGVLVVERLSDARRNGHRVLALVRGSAVNQDGASNGLTAPNGPSQQRVIRSALANAGLSANQVDAIEAHGTGTALGDPIEAQAILATYGQDREQPLWLGSLKSNIGHAQAAAGVGGVIKMVLALRNELLPRTLHVDEPSPKVDWAAGSVALLTEPAEWQRNGHPRRAGVSSFGVSGTNAHVIIEEPPAEPDGADAGTPPPALPWLLSARSEQALREQARRLHDHLATRPELPDADVARSLAARVRFTNRAAVVGSDRRELLDGLAALAAGRDAANLVTGNPGAGRLAFLFTGQGAQRLGMGAELAAAHPVFATAFDDACTALDTHLDRPLREVIDTDELHQTGYTQPALFAFEVALYRLLESWGIRPHAVAGHSIGELAAAHIAGVWNLTDAATLVAARATLMQALPTEGAMIAIEATEEQVTPHLNDQVGIAAVNTPTNLVISGDETATLTAAEALAAQGHRTKRLTVSHAFHSHLMDPMLDRYRAIAASITHHEPRIPLISTVDGQPLRPTADHWVDQVRQAVRFHDAITTLTNDHHVDTYLEIGPDTVLATAAATGDATAIATTRRGQPETATLVRTIGQLFTAGTGPDAGAYLAGAREVELPTYPFQHQRYWLVPDDSPADAGGLGLRAADHPLLGAVLALADSQRSVLTGRLSLREQPWLADHAVLGTVLLPGAAFVELARRAAEHVDLDRIEELTLHAPLVLPPDGAVRIQVEIGEPDEVGRRPLRVHSRREDAPDGEPWTQHASGLLDIAGEPDTGWAGEWPPADAVPASVEELYDRVADLGVDYGPAYRGLVAVWRHGDELLAEVALPVDAPTGRFGLHPALLDAALHPIVLATGADGPLRLPFSWHGVRVLTAGATALRVRITPTAGDAYALALTDGTGMPVATVESLVTRPVTIEQLRSTAGPDGLHRLEWLPVPTPVAPAGAFDVFQVGTGTDAEAVRAAVHDALAAIHEWLPGDRSPLVFVSRGATDGTNPAGAAVWGLVRSAQSEHPDRFVLVDADDPALVGAAVATGEPQVAVRDGVPAVPRLAAFAADSDRRLFDPAGTVLVTGGTGTLGAALARHLVTAHGARHLVLTSRRGPAAPGAAELTAELESLGARVTVAACDAADRAALSALLTSLPDLVGVVHAAGVLDDGTVESLTPERVDAVLRAKVDAALNLHELAGDVEMFVLFSSATGVLGTAGQANYAAANAFLDALAARRRVSGLPATSLAWGLWRSGGAMTGGLTEADLARIGRNGVLAHTVEEGLALFDAACRTDEPCLVPIRLDVGALRTSTSAPPPLRSFARPRRASSAGSAVSLSSRLAGLTEPEQREVLLTLVRTNVAAVLAHGSVETVRADQAFKQLGFDSLTAVELRNQLNQATGLRLPATLTFDHPTPAALVEHLIGELGGNQAQLNLRTLVDGIARVEATLELVDAAQTAETDIAAALQRLLTKWRDKSNPVPAESADLASVTADDLFDILDSELDNV</sequence>
<accession>A0A1C6W4F8</accession>
<dbReference type="SUPFAM" id="SSF51735">
    <property type="entry name" value="NAD(P)-binding Rossmann-fold domains"/>
    <property type="match status" value="5"/>
</dbReference>
<dbReference type="InterPro" id="IPR020806">
    <property type="entry name" value="PKS_PP-bd"/>
</dbReference>
<dbReference type="PROSITE" id="PS52019">
    <property type="entry name" value="PKS_MFAS_DH"/>
    <property type="match status" value="2"/>
</dbReference>
<keyword evidence="2" id="KW-0597">Phosphoprotein</keyword>
<dbReference type="InterPro" id="IPR014031">
    <property type="entry name" value="Ketoacyl_synth_C"/>
</dbReference>
<dbReference type="Pfam" id="PF22953">
    <property type="entry name" value="SpnB_Rossmann"/>
    <property type="match status" value="2"/>
</dbReference>
<dbReference type="GO" id="GO:0004312">
    <property type="term" value="F:fatty acid synthase activity"/>
    <property type="evidence" value="ECO:0007669"/>
    <property type="project" value="TreeGrafter"/>
</dbReference>
<keyword evidence="6" id="KW-0012">Acyltransferase</keyword>
<dbReference type="InterPro" id="IPR036291">
    <property type="entry name" value="NAD(P)-bd_dom_sf"/>
</dbReference>
<evidence type="ECO:0000259" key="9">
    <source>
        <dbReference type="PROSITE" id="PS52004"/>
    </source>
</evidence>
<feature type="region of interest" description="C-terminal hotdog fold" evidence="7">
    <location>
        <begin position="1950"/>
        <end position="2091"/>
    </location>
</feature>
<feature type="region of interest" description="N-terminal hotdog fold" evidence="7">
    <location>
        <begin position="1814"/>
        <end position="1939"/>
    </location>
</feature>
<gene>
    <name evidence="11" type="ORF">GA0070608_5684</name>
</gene>
<evidence type="ECO:0000259" key="10">
    <source>
        <dbReference type="PROSITE" id="PS52019"/>
    </source>
</evidence>
<feature type="domain" description="Ketosynthase family 3 (KS3)" evidence="9">
    <location>
        <begin position="941"/>
        <end position="1363"/>
    </location>
</feature>
<feature type="active site" description="Proton donor; for dehydratase activity" evidence="7">
    <location>
        <position position="2011"/>
    </location>
</feature>
<dbReference type="SUPFAM" id="SSF53901">
    <property type="entry name" value="Thiolase-like"/>
    <property type="match status" value="2"/>
</dbReference>
<dbReference type="GO" id="GO:0031177">
    <property type="term" value="F:phosphopantetheine binding"/>
    <property type="evidence" value="ECO:0007669"/>
    <property type="project" value="InterPro"/>
</dbReference>
<dbReference type="SUPFAM" id="SSF47336">
    <property type="entry name" value="ACP-like"/>
    <property type="match status" value="3"/>
</dbReference>
<dbReference type="Gene3D" id="3.40.366.10">
    <property type="entry name" value="Malonyl-Coenzyme A Acyl Carrier Protein, domain 2"/>
    <property type="match status" value="2"/>
</dbReference>
<dbReference type="OrthoDB" id="9803968at2"/>
<dbReference type="Pfam" id="PF08659">
    <property type="entry name" value="KR"/>
    <property type="match status" value="2"/>
</dbReference>
<evidence type="ECO:0000256" key="1">
    <source>
        <dbReference type="ARBA" id="ARBA00022450"/>
    </source>
</evidence>
<evidence type="ECO:0000313" key="11">
    <source>
        <dbReference type="EMBL" id="SCL73408.1"/>
    </source>
</evidence>
<protein>
    <submittedName>
        <fullName evidence="11">Acyl transferase domain-containing protein</fullName>
    </submittedName>
</protein>
<dbReference type="Pfam" id="PF14765">
    <property type="entry name" value="PS-DH"/>
    <property type="match status" value="2"/>
</dbReference>
<dbReference type="Pfam" id="PF02801">
    <property type="entry name" value="Ketoacyl-synt_C"/>
    <property type="match status" value="2"/>
</dbReference>
<dbReference type="FunFam" id="1.10.1200.10:FF:000007">
    <property type="entry name" value="Probable polyketide synthase pks17"/>
    <property type="match status" value="2"/>
</dbReference>
<dbReference type="FunFam" id="3.40.47.10:FF:000019">
    <property type="entry name" value="Polyketide synthase type I"/>
    <property type="match status" value="2"/>
</dbReference>
<dbReference type="PANTHER" id="PTHR43775:SF51">
    <property type="entry name" value="INACTIVE PHENOLPHTHIOCEROL SYNTHESIS POLYKETIDE SYNTHASE TYPE I PKS1-RELATED"/>
    <property type="match status" value="1"/>
</dbReference>
<evidence type="ECO:0000256" key="3">
    <source>
        <dbReference type="ARBA" id="ARBA00022679"/>
    </source>
</evidence>
<feature type="active site" description="Proton donor; for dehydratase activity" evidence="7">
    <location>
        <position position="3678"/>
    </location>
</feature>
<dbReference type="PANTHER" id="PTHR43775">
    <property type="entry name" value="FATTY ACID SYNTHASE"/>
    <property type="match status" value="1"/>
</dbReference>
<dbReference type="Pfam" id="PF00501">
    <property type="entry name" value="AMP-binding"/>
    <property type="match status" value="1"/>
</dbReference>
<dbReference type="Pfam" id="PF16197">
    <property type="entry name" value="KAsynt_C_assoc"/>
    <property type="match status" value="2"/>
</dbReference>
<dbReference type="Pfam" id="PF00109">
    <property type="entry name" value="ketoacyl-synt"/>
    <property type="match status" value="2"/>
</dbReference>
<dbReference type="InterPro" id="IPR018201">
    <property type="entry name" value="Ketoacyl_synth_AS"/>
</dbReference>
<dbReference type="Pfam" id="PF00550">
    <property type="entry name" value="PP-binding"/>
    <property type="match status" value="3"/>
</dbReference>
<dbReference type="SMART" id="SM00822">
    <property type="entry name" value="PKS_KR"/>
    <property type="match status" value="2"/>
</dbReference>
<dbReference type="InterPro" id="IPR049900">
    <property type="entry name" value="PKS_mFAS_DH"/>
</dbReference>
<dbReference type="Gene3D" id="3.10.129.110">
    <property type="entry name" value="Polyketide synthase dehydratase"/>
    <property type="match status" value="2"/>
</dbReference>
<evidence type="ECO:0000256" key="6">
    <source>
        <dbReference type="ARBA" id="ARBA00023315"/>
    </source>
</evidence>
<dbReference type="Gene3D" id="3.40.47.10">
    <property type="match status" value="2"/>
</dbReference>
<dbReference type="Gene3D" id="3.30.300.30">
    <property type="match status" value="1"/>
</dbReference>
<dbReference type="EMBL" id="FMIC01000002">
    <property type="protein sequence ID" value="SCL73408.1"/>
    <property type="molecule type" value="Genomic_DNA"/>
</dbReference>
<dbReference type="Pfam" id="PF00698">
    <property type="entry name" value="Acyl_transf_1"/>
    <property type="match status" value="2"/>
</dbReference>
<dbReference type="InterPro" id="IPR032821">
    <property type="entry name" value="PKS_assoc"/>
</dbReference>
<dbReference type="Gene3D" id="3.40.50.720">
    <property type="entry name" value="NAD(P)-binding Rossmann-like Domain"/>
    <property type="match status" value="3"/>
</dbReference>
<feature type="domain" description="Carrier" evidence="8">
    <location>
        <begin position="4169"/>
        <end position="4244"/>
    </location>
</feature>
<reference evidence="11 12" key="1">
    <citation type="submission" date="2016-06" db="EMBL/GenBank/DDBJ databases">
        <authorList>
            <person name="Kjaerup R.B."/>
            <person name="Dalgaard T.S."/>
            <person name="Juul-Madsen H.R."/>
        </authorList>
    </citation>
    <scope>NUCLEOTIDE SEQUENCE [LARGE SCALE GENOMIC DNA]</scope>
    <source>
        <strain evidence="11 12">DSM 43363</strain>
    </source>
</reference>
<dbReference type="InterPro" id="IPR016035">
    <property type="entry name" value="Acyl_Trfase/lysoPLipase"/>
</dbReference>
<evidence type="ECO:0000256" key="5">
    <source>
        <dbReference type="ARBA" id="ARBA00023268"/>
    </source>
</evidence>
<dbReference type="PROSITE" id="PS52004">
    <property type="entry name" value="KS3_2"/>
    <property type="match status" value="2"/>
</dbReference>
<feature type="domain" description="PKS/mFAS DH" evidence="10">
    <location>
        <begin position="3482"/>
        <end position="3754"/>
    </location>
</feature>
<dbReference type="InterPro" id="IPR016036">
    <property type="entry name" value="Malonyl_transacylase_ACP-bd"/>
</dbReference>
<dbReference type="SUPFAM" id="SSF55048">
    <property type="entry name" value="Probable ACP-binding domain of malonyl-CoA ACP transacylase"/>
    <property type="match status" value="2"/>
</dbReference>
<keyword evidence="4" id="KW-0677">Repeat</keyword>
<feature type="domain" description="Ketosynthase family 3 (KS3)" evidence="9">
    <location>
        <begin position="2607"/>
        <end position="3031"/>
    </location>
</feature>
<dbReference type="STRING" id="47871.GA0070608_5684"/>
<dbReference type="Gene3D" id="3.40.50.12780">
    <property type="entry name" value="N-terminal domain of ligase-like"/>
    <property type="match status" value="1"/>
</dbReference>
<dbReference type="InterPro" id="IPR001227">
    <property type="entry name" value="Ac_transferase_dom_sf"/>
</dbReference>
<evidence type="ECO:0000313" key="12">
    <source>
        <dbReference type="Proteomes" id="UP000199343"/>
    </source>
</evidence>
<dbReference type="InterPro" id="IPR042099">
    <property type="entry name" value="ANL_N_sf"/>
</dbReference>
<name>A0A1C6W4F8_9ACTN</name>
<dbReference type="InterPro" id="IPR042104">
    <property type="entry name" value="PKS_dehydratase_sf"/>
</dbReference>
<feature type="domain" description="Carrier" evidence="8">
    <location>
        <begin position="2513"/>
        <end position="2588"/>
    </location>
</feature>
<dbReference type="SMART" id="SM00827">
    <property type="entry name" value="PKS_AT"/>
    <property type="match status" value="2"/>
</dbReference>
<dbReference type="Gene3D" id="1.10.1200.10">
    <property type="entry name" value="ACP-like"/>
    <property type="match status" value="3"/>
</dbReference>